<dbReference type="GO" id="GO:0006749">
    <property type="term" value="P:glutathione metabolic process"/>
    <property type="evidence" value="ECO:0007669"/>
    <property type="project" value="TreeGrafter"/>
</dbReference>
<feature type="domain" description="GST N-terminal" evidence="2">
    <location>
        <begin position="17"/>
        <end position="96"/>
    </location>
</feature>
<dbReference type="CDD" id="cd00299">
    <property type="entry name" value="GST_C_family"/>
    <property type="match status" value="1"/>
</dbReference>
<evidence type="ECO:0000256" key="1">
    <source>
        <dbReference type="ARBA" id="ARBA00011738"/>
    </source>
</evidence>
<dbReference type="InterPro" id="IPR040079">
    <property type="entry name" value="Glutathione_S-Trfase"/>
</dbReference>
<accession>H8FN65</accession>
<dbReference type="eggNOG" id="COG0625">
    <property type="taxonomic scope" value="Bacteria"/>
</dbReference>
<sequence>MRLPLWWDVEKSVKEDGMRTLYHHPLCPFSRLVRVVLGEKKLEFEAQIEKFWEARPEFVALNPSSEVPVLVEGNGTVLADAVAIAEYLNEIHRDPPLLPADPVPRAEARRLVGWFGHKFYNEVTDNLVGQKVFRRLGSRQSEPDSSRIRLAFSLIHAHLDYIGWLAERRAWLAGAAFSLADISAAVQLSCLDFIGDVPWEDHPAAKDWYARVKSRPSFRPLLADHLPGMPAPRHYADLDF</sequence>
<dbReference type="SFLD" id="SFLDS00019">
    <property type="entry name" value="Glutathione_Transferase_(cytos"/>
    <property type="match status" value="1"/>
</dbReference>
<organism evidence="4 5">
    <name type="scientific">Magnetospirillum molischianum DSM 120</name>
    <dbReference type="NCBI Taxonomy" id="1150626"/>
    <lineage>
        <taxon>Bacteria</taxon>
        <taxon>Pseudomonadati</taxon>
        <taxon>Pseudomonadota</taxon>
        <taxon>Alphaproteobacteria</taxon>
        <taxon>Rhodospirillales</taxon>
        <taxon>Rhodospirillaceae</taxon>
        <taxon>Magnetospirillum</taxon>
    </lineage>
</organism>
<dbReference type="STRING" id="1150626.PHAMO_10228"/>
<evidence type="ECO:0000259" key="3">
    <source>
        <dbReference type="PROSITE" id="PS50405"/>
    </source>
</evidence>
<dbReference type="PANTHER" id="PTHR43969:SF9">
    <property type="entry name" value="GLUTATHIONE S TRANSFERASE D10, ISOFORM A-RELATED"/>
    <property type="match status" value="1"/>
</dbReference>
<dbReference type="InterPro" id="IPR004046">
    <property type="entry name" value="GST_C"/>
</dbReference>
<dbReference type="PANTHER" id="PTHR43969">
    <property type="entry name" value="GLUTATHIONE S TRANSFERASE D10, ISOFORM A-RELATED"/>
    <property type="match status" value="1"/>
</dbReference>
<dbReference type="Pfam" id="PF13409">
    <property type="entry name" value="GST_N_2"/>
    <property type="match status" value="1"/>
</dbReference>
<dbReference type="Pfam" id="PF00043">
    <property type="entry name" value="GST_C"/>
    <property type="match status" value="1"/>
</dbReference>
<dbReference type="InterPro" id="IPR004045">
    <property type="entry name" value="Glutathione_S-Trfase_N"/>
</dbReference>
<dbReference type="SFLD" id="SFLDG00358">
    <property type="entry name" value="Main_(cytGST)"/>
    <property type="match status" value="1"/>
</dbReference>
<name>H8FN65_MAGML</name>
<gene>
    <name evidence="4" type="ORF">PHAMO_10228</name>
</gene>
<dbReference type="SUPFAM" id="SSF47616">
    <property type="entry name" value="GST C-terminal domain-like"/>
    <property type="match status" value="1"/>
</dbReference>
<evidence type="ECO:0000259" key="2">
    <source>
        <dbReference type="PROSITE" id="PS50404"/>
    </source>
</evidence>
<dbReference type="GO" id="GO:0004364">
    <property type="term" value="F:glutathione transferase activity"/>
    <property type="evidence" value="ECO:0007669"/>
    <property type="project" value="TreeGrafter"/>
</dbReference>
<dbReference type="SUPFAM" id="SSF52833">
    <property type="entry name" value="Thioredoxin-like"/>
    <property type="match status" value="1"/>
</dbReference>
<dbReference type="PROSITE" id="PS50405">
    <property type="entry name" value="GST_CTER"/>
    <property type="match status" value="1"/>
</dbReference>
<evidence type="ECO:0000313" key="4">
    <source>
        <dbReference type="EMBL" id="CCG39803.1"/>
    </source>
</evidence>
<reference evidence="4 5" key="1">
    <citation type="journal article" date="2012" name="J. Bacteriol.">
        <title>Draft Genome Sequence of the Purple Photosynthetic Bacterium Phaeospirillum molischianum DSM120, a Particularly Versatile Bacterium.</title>
        <authorList>
            <person name="Duquesne K."/>
            <person name="Prima V."/>
            <person name="Ji B."/>
            <person name="Rouy Z."/>
            <person name="Medigue C."/>
            <person name="Talla E."/>
            <person name="Sturgis J.N."/>
        </authorList>
    </citation>
    <scope>NUCLEOTIDE SEQUENCE [LARGE SCALE GENOMIC DNA]</scope>
    <source>
        <strain evidence="5">DSM120</strain>
    </source>
</reference>
<protein>
    <submittedName>
        <fullName evidence="4">Glutathione S-transferase</fullName>
    </submittedName>
</protein>
<comment type="subunit">
    <text evidence="1">Homodimer.</text>
</comment>
<keyword evidence="5" id="KW-1185">Reference proteome</keyword>
<dbReference type="PROSITE" id="PS50404">
    <property type="entry name" value="GST_NTER"/>
    <property type="match status" value="1"/>
</dbReference>
<dbReference type="Gene3D" id="1.20.1050.10">
    <property type="match status" value="1"/>
</dbReference>
<dbReference type="Proteomes" id="UP000004169">
    <property type="component" value="Unassembled WGS sequence"/>
</dbReference>
<dbReference type="InterPro" id="IPR036282">
    <property type="entry name" value="Glutathione-S-Trfase_C_sf"/>
</dbReference>
<dbReference type="CDD" id="cd00570">
    <property type="entry name" value="GST_N_family"/>
    <property type="match status" value="1"/>
</dbReference>
<dbReference type="EMBL" id="CAHP01000001">
    <property type="protein sequence ID" value="CCG39803.1"/>
    <property type="molecule type" value="Genomic_DNA"/>
</dbReference>
<evidence type="ECO:0000313" key="5">
    <source>
        <dbReference type="Proteomes" id="UP000004169"/>
    </source>
</evidence>
<dbReference type="InterPro" id="IPR010987">
    <property type="entry name" value="Glutathione-S-Trfase_C-like"/>
</dbReference>
<dbReference type="Gene3D" id="3.40.30.10">
    <property type="entry name" value="Glutaredoxin"/>
    <property type="match status" value="1"/>
</dbReference>
<comment type="caution">
    <text evidence="4">The sequence shown here is derived from an EMBL/GenBank/DDBJ whole genome shotgun (WGS) entry which is preliminary data.</text>
</comment>
<keyword evidence="4" id="KW-0808">Transferase</keyword>
<proteinExistence type="predicted"/>
<dbReference type="AlphaFoldDB" id="H8FN65"/>
<feature type="domain" description="GST C-terminal" evidence="3">
    <location>
        <begin position="101"/>
        <end position="238"/>
    </location>
</feature>
<dbReference type="InterPro" id="IPR036249">
    <property type="entry name" value="Thioredoxin-like_sf"/>
</dbReference>